<dbReference type="OrthoDB" id="25028at2759"/>
<dbReference type="PANTHER" id="PTHR13023">
    <property type="entry name" value="APYRASE"/>
    <property type="match status" value="1"/>
</dbReference>
<dbReference type="GO" id="GO:0045134">
    <property type="term" value="F:UDP phosphatase activity"/>
    <property type="evidence" value="ECO:0007669"/>
    <property type="project" value="TreeGrafter"/>
</dbReference>
<evidence type="ECO:0000313" key="9">
    <source>
        <dbReference type="RefSeq" id="XP_015511612.2"/>
    </source>
</evidence>
<accession>A0A6J0BBR3</accession>
<dbReference type="GO" id="GO:0030166">
    <property type="term" value="P:proteoglycan biosynthetic process"/>
    <property type="evidence" value="ECO:0007669"/>
    <property type="project" value="TreeGrafter"/>
</dbReference>
<keyword evidence="4 6" id="KW-0106">Calcium</keyword>
<evidence type="ECO:0000256" key="3">
    <source>
        <dbReference type="ARBA" id="ARBA00022801"/>
    </source>
</evidence>
<protein>
    <submittedName>
        <fullName evidence="9">Soluble calcium-activated nucleotidase 1</fullName>
    </submittedName>
</protein>
<feature type="binding site" evidence="6">
    <location>
        <position position="380"/>
    </location>
    <ligand>
        <name>Ca(2+)</name>
        <dbReference type="ChEBI" id="CHEBI:29108"/>
    </ligand>
</feature>
<dbReference type="Pfam" id="PF06079">
    <property type="entry name" value="Apyrase"/>
    <property type="match status" value="1"/>
</dbReference>
<dbReference type="GeneID" id="107218295"/>
<evidence type="ECO:0000256" key="5">
    <source>
        <dbReference type="ARBA" id="ARBA00025738"/>
    </source>
</evidence>
<dbReference type="Proteomes" id="UP000829291">
    <property type="component" value="Chromosome 7"/>
</dbReference>
<dbReference type="PANTHER" id="PTHR13023:SF3">
    <property type="entry name" value="SOLUBLE CALCIUM-ACTIVATED NUCLEOTIDASE 1"/>
    <property type="match status" value="1"/>
</dbReference>
<comment type="cofactor">
    <cofactor evidence="1 6">
        <name>Ca(2+)</name>
        <dbReference type="ChEBI" id="CHEBI:29108"/>
    </cofactor>
</comment>
<keyword evidence="8" id="KW-1185">Reference proteome</keyword>
<gene>
    <name evidence="9" type="primary">LOC107218295</name>
</gene>
<dbReference type="AlphaFoldDB" id="A0A6J0BBR3"/>
<feature type="binding site" evidence="6">
    <location>
        <position position="431"/>
    </location>
    <ligand>
        <name>Ca(2+)</name>
        <dbReference type="ChEBI" id="CHEBI:29108"/>
    </ligand>
</feature>
<evidence type="ECO:0000256" key="6">
    <source>
        <dbReference type="PIRSR" id="PIRSR609283-1"/>
    </source>
</evidence>
<keyword evidence="7" id="KW-0472">Membrane</keyword>
<keyword evidence="2 6" id="KW-0479">Metal-binding</keyword>
<dbReference type="GO" id="GO:0005509">
    <property type="term" value="F:calcium ion binding"/>
    <property type="evidence" value="ECO:0007669"/>
    <property type="project" value="InterPro"/>
</dbReference>
<feature type="binding site" evidence="6">
    <location>
        <position position="319"/>
    </location>
    <ligand>
        <name>Ca(2+)</name>
        <dbReference type="ChEBI" id="CHEBI:29108"/>
    </ligand>
</feature>
<sequence>MLHDVRVGGGTNAINHRSTSTFSNEDAAVGETTFKKKKKKKKKNRREKMKSIRDWRQALRTPHVYRVGNSTFRVQSQFLLVVAAVLTVLVIFYTFPNLTSTLKYSFAHSRAPASACHYYKYNNTYPLTKSVRTKVGFSFRIAIISDLDQESRNLESKDSWYSIMKRGSLLWVPERNFISVTWDDKDIILQSSLAMKGRGMELSELVTFDGRLLTMDDRTGMIYSIEGDQVYPWVILMDGNGKNPKGFKSEWATVKDEQLYVGSMGKEWTTSAGEFVNNNPQWVKTISVLGETHSLNWVSNYKRMRQSLNIEFPGYMIHESGVWSDVHKSWFFLPRRCSEEQYNETKDESMGCNVLLTADENFLNIKVTRVGTLIPIRGFASFKFLPGSKDEIIVALKTEENQGRMATYITAFTIDGLSILSETKVSDKKFEGIEFV</sequence>
<dbReference type="SUPFAM" id="SSF101887">
    <property type="entry name" value="Apyrase"/>
    <property type="match status" value="1"/>
</dbReference>
<dbReference type="Gene3D" id="2.120.10.100">
    <property type="entry name" value="Apyrase"/>
    <property type="match status" value="1"/>
</dbReference>
<reference evidence="9" key="1">
    <citation type="submission" date="2025-08" db="UniProtKB">
        <authorList>
            <consortium name="RefSeq"/>
        </authorList>
    </citation>
    <scope>IDENTIFICATION</scope>
    <source>
        <tissue evidence="9">Thorax and Abdomen</tissue>
    </source>
</reference>
<dbReference type="GO" id="GO:0004050">
    <property type="term" value="F:apyrase activity"/>
    <property type="evidence" value="ECO:0007669"/>
    <property type="project" value="UniProtKB-EC"/>
</dbReference>
<dbReference type="RefSeq" id="XP_015511612.2">
    <property type="nucleotide sequence ID" value="XM_015656126.2"/>
</dbReference>
<evidence type="ECO:0000256" key="2">
    <source>
        <dbReference type="ARBA" id="ARBA00022723"/>
    </source>
</evidence>
<keyword evidence="7" id="KW-1133">Transmembrane helix</keyword>
<evidence type="ECO:0000256" key="4">
    <source>
        <dbReference type="ARBA" id="ARBA00022837"/>
    </source>
</evidence>
<evidence type="ECO:0000256" key="7">
    <source>
        <dbReference type="SAM" id="Phobius"/>
    </source>
</evidence>
<dbReference type="FunCoup" id="A0A6J0BBR3">
    <property type="interactions" value="674"/>
</dbReference>
<dbReference type="InterPro" id="IPR036258">
    <property type="entry name" value="Apyrase_sf"/>
</dbReference>
<evidence type="ECO:0000256" key="1">
    <source>
        <dbReference type="ARBA" id="ARBA00001913"/>
    </source>
</evidence>
<organism evidence="9">
    <name type="scientific">Neodiprion lecontei</name>
    <name type="common">Redheaded pine sawfly</name>
    <dbReference type="NCBI Taxonomy" id="441921"/>
    <lineage>
        <taxon>Eukaryota</taxon>
        <taxon>Metazoa</taxon>
        <taxon>Ecdysozoa</taxon>
        <taxon>Arthropoda</taxon>
        <taxon>Hexapoda</taxon>
        <taxon>Insecta</taxon>
        <taxon>Pterygota</taxon>
        <taxon>Neoptera</taxon>
        <taxon>Endopterygota</taxon>
        <taxon>Hymenoptera</taxon>
        <taxon>Tenthredinoidea</taxon>
        <taxon>Diprionidae</taxon>
        <taxon>Diprioninae</taxon>
        <taxon>Neodiprion</taxon>
    </lineage>
</organism>
<dbReference type="GO" id="GO:0090729">
    <property type="term" value="F:toxin activity"/>
    <property type="evidence" value="ECO:0007669"/>
    <property type="project" value="UniProtKB-KW"/>
</dbReference>
<evidence type="ECO:0000313" key="8">
    <source>
        <dbReference type="Proteomes" id="UP000829291"/>
    </source>
</evidence>
<feature type="binding site" evidence="6">
    <location>
        <position position="250"/>
    </location>
    <ligand>
        <name>Ca(2+)</name>
        <dbReference type="ChEBI" id="CHEBI:29108"/>
    </ligand>
</feature>
<dbReference type="KEGG" id="nlo:107218295"/>
<name>A0A6J0BBR3_NEOLC</name>
<comment type="similarity">
    <text evidence="5">Belongs to the apyrase family.</text>
</comment>
<keyword evidence="7" id="KW-0812">Transmembrane</keyword>
<feature type="binding site" evidence="6">
    <location>
        <position position="203"/>
    </location>
    <ligand>
        <name>Ca(2+)</name>
        <dbReference type="ChEBI" id="CHEBI:29108"/>
    </ligand>
</feature>
<dbReference type="InterPro" id="IPR009283">
    <property type="entry name" value="Apyrase"/>
</dbReference>
<feature type="binding site" evidence="6">
    <location>
        <position position="204"/>
    </location>
    <ligand>
        <name>Ca(2+)</name>
        <dbReference type="ChEBI" id="CHEBI:29108"/>
    </ligand>
</feature>
<keyword evidence="3" id="KW-0378">Hydrolase</keyword>
<proteinExistence type="inferred from homology"/>
<dbReference type="InParanoid" id="A0A6J0BBR3"/>
<feature type="transmembrane region" description="Helical" evidence="7">
    <location>
        <begin position="78"/>
        <end position="95"/>
    </location>
</feature>
<dbReference type="GO" id="GO:0004382">
    <property type="term" value="F:GDP phosphatase activity"/>
    <property type="evidence" value="ECO:0007669"/>
    <property type="project" value="TreeGrafter"/>
</dbReference>